<protein>
    <submittedName>
        <fullName evidence="1">Uncharacterized protein</fullName>
    </submittedName>
</protein>
<sequence length="204" mass="21704">MASVINVTPASQVATVEVNNRQLDVTVVKEVKSVDITLETRGNINVDISRSMYVTGVQEIVAGNNITISNSTGIVTINSIQTSNVNYANNANRANSAATVDGWVKVPFTFSDASPKLITIIPANEVVTMVELIITTPFNDATSTISVGTNANPTELVNTTDNKPSILGSYTTSPGRIYLSDTHVVLTINPATSYTGSGMLNIYY</sequence>
<proteinExistence type="predicted"/>
<evidence type="ECO:0000313" key="1">
    <source>
        <dbReference type="EMBL" id="CAB4153421.1"/>
    </source>
</evidence>
<name>A0A6J5N5T7_9CAUD</name>
<accession>A0A6J5N5T7</accession>
<dbReference type="EMBL" id="LR796593">
    <property type="protein sequence ID" value="CAB4153421.1"/>
    <property type="molecule type" value="Genomic_DNA"/>
</dbReference>
<gene>
    <name evidence="1" type="ORF">UFOVP623_32</name>
</gene>
<organism evidence="1">
    <name type="scientific">uncultured Caudovirales phage</name>
    <dbReference type="NCBI Taxonomy" id="2100421"/>
    <lineage>
        <taxon>Viruses</taxon>
        <taxon>Duplodnaviria</taxon>
        <taxon>Heunggongvirae</taxon>
        <taxon>Uroviricota</taxon>
        <taxon>Caudoviricetes</taxon>
        <taxon>Peduoviridae</taxon>
        <taxon>Maltschvirus</taxon>
        <taxon>Maltschvirus maltsch</taxon>
    </lineage>
</organism>
<reference evidence="1" key="1">
    <citation type="submission" date="2020-04" db="EMBL/GenBank/DDBJ databases">
        <authorList>
            <person name="Chiriac C."/>
            <person name="Salcher M."/>
            <person name="Ghai R."/>
            <person name="Kavagutti S V."/>
        </authorList>
    </citation>
    <scope>NUCLEOTIDE SEQUENCE</scope>
</reference>